<evidence type="ECO:0000256" key="1">
    <source>
        <dbReference type="SAM" id="MobiDB-lite"/>
    </source>
</evidence>
<keyword evidence="2" id="KW-0472">Membrane</keyword>
<evidence type="ECO:0000256" key="2">
    <source>
        <dbReference type="SAM" id="Phobius"/>
    </source>
</evidence>
<feature type="compositionally biased region" description="Polar residues" evidence="1">
    <location>
        <begin position="476"/>
        <end position="504"/>
    </location>
</feature>
<dbReference type="Gene3D" id="2.60.200.20">
    <property type="match status" value="1"/>
</dbReference>
<feature type="domain" description="FHA" evidence="3">
    <location>
        <begin position="35"/>
        <end position="95"/>
    </location>
</feature>
<feature type="compositionally biased region" description="Polar residues" evidence="1">
    <location>
        <begin position="192"/>
        <end position="203"/>
    </location>
</feature>
<dbReference type="PANTHER" id="PTHR15715:SF37">
    <property type="entry name" value="LD47843P"/>
    <property type="match status" value="1"/>
</dbReference>
<dbReference type="InterPro" id="IPR051176">
    <property type="entry name" value="Cent_Immune-Sig_Mod"/>
</dbReference>
<keyword evidence="2" id="KW-1133">Transmembrane helix</keyword>
<dbReference type="HOGENOM" id="CLU_020940_0_0_1"/>
<organism evidence="4 5">
    <name type="scientific">Stachybotrys chartarum (strain CBS 109288 / IBT 7711)</name>
    <name type="common">Toxic black mold</name>
    <name type="synonym">Stilbospora chartarum</name>
    <dbReference type="NCBI Taxonomy" id="1280523"/>
    <lineage>
        <taxon>Eukaryota</taxon>
        <taxon>Fungi</taxon>
        <taxon>Dikarya</taxon>
        <taxon>Ascomycota</taxon>
        <taxon>Pezizomycotina</taxon>
        <taxon>Sordariomycetes</taxon>
        <taxon>Hypocreomycetidae</taxon>
        <taxon>Hypocreales</taxon>
        <taxon>Stachybotryaceae</taxon>
        <taxon>Stachybotrys</taxon>
    </lineage>
</organism>
<name>A0A084ALB8_STACB</name>
<keyword evidence="2" id="KW-0812">Transmembrane</keyword>
<reference evidence="4 5" key="1">
    <citation type="journal article" date="2014" name="BMC Genomics">
        <title>Comparative genome sequencing reveals chemotype-specific gene clusters in the toxigenic black mold Stachybotrys.</title>
        <authorList>
            <person name="Semeiks J."/>
            <person name="Borek D."/>
            <person name="Otwinowski Z."/>
            <person name="Grishin N.V."/>
        </authorList>
    </citation>
    <scope>NUCLEOTIDE SEQUENCE [LARGE SCALE GENOMIC DNA]</scope>
    <source>
        <strain evidence="5">CBS 109288 / IBT 7711</strain>
    </source>
</reference>
<dbReference type="PROSITE" id="PS50006">
    <property type="entry name" value="FHA_DOMAIN"/>
    <property type="match status" value="1"/>
</dbReference>
<feature type="region of interest" description="Disordered" evidence="1">
    <location>
        <begin position="472"/>
        <end position="568"/>
    </location>
</feature>
<feature type="compositionally biased region" description="Acidic residues" evidence="1">
    <location>
        <begin position="533"/>
        <end position="568"/>
    </location>
</feature>
<feature type="compositionally biased region" description="Acidic residues" evidence="1">
    <location>
        <begin position="313"/>
        <end position="323"/>
    </location>
</feature>
<dbReference type="Proteomes" id="UP000028045">
    <property type="component" value="Unassembled WGS sequence"/>
</dbReference>
<dbReference type="OrthoDB" id="4096268at2759"/>
<dbReference type="AlphaFoldDB" id="A0A084ALB8"/>
<dbReference type="PANTHER" id="PTHR15715">
    <property type="entry name" value="CENTROSOMAL PROTEIN OF 170 KDA"/>
    <property type="match status" value="1"/>
</dbReference>
<proteinExistence type="predicted"/>
<protein>
    <recommendedName>
        <fullName evidence="3">FHA domain-containing protein</fullName>
    </recommendedName>
</protein>
<gene>
    <name evidence="4" type="ORF">S7711_09216</name>
</gene>
<keyword evidence="5" id="KW-1185">Reference proteome</keyword>
<feature type="region of interest" description="Disordered" evidence="1">
    <location>
        <begin position="192"/>
        <end position="357"/>
    </location>
</feature>
<dbReference type="SUPFAM" id="SSF49879">
    <property type="entry name" value="SMAD/FHA domain"/>
    <property type="match status" value="1"/>
</dbReference>
<dbReference type="EMBL" id="KL648671">
    <property type="protein sequence ID" value="KEY66097.1"/>
    <property type="molecule type" value="Genomic_DNA"/>
</dbReference>
<evidence type="ECO:0000313" key="5">
    <source>
        <dbReference type="Proteomes" id="UP000028045"/>
    </source>
</evidence>
<sequence length="775" mass="84663">MARPRFTDEVLVKLISLDGSHRTRRILLSKAKPDVRIGRTSKKDSALGADEGNGWFDSAVMSREHAMLHLDAFHQKLYIKDTSSLHGTFVNAFQLPPDQSRQVKSRDVLTFGISIVRANETHLPCRLQLSLEFGTARPEEPRTRLGGFRVPDDSDIEEISSDEDEVMERSSHILQGNIFKPALQSATIPIDLTSNDQYPTSQMRLDVPNGDVRSPVPQPPSSSSGPPSRRAESTVVDLTSPIEPNFPAAVTSPSFDSQDMPDPTEESSTPAEDNQPGPFAEHNLGPVPASDSQVKPIHHPCDAKSPSNKDDLCLDPDMWEEHDDFTSSDVEYCSDSQGYPSGDEAEYDSDEDLYRPMSPNVRTDVAPADLALCADAWSGSMNPHVEGSQKQHGPPGLLGNNSPGAQLPPFRMYTTPYTPVIANYPLQSHSIRLPSIFESMSRPCRPQTFDTPSFAQTVDTQTRTFDFFTALEVPSDGNQPNCQITIPQTSNQRIHNDGPFQNMSEVVEHEEHEEDISQIEPDESPATNNEDVHQDDEDDEGNEDEEGEEDEEDKEDEESEEDEAGDIDGDLALETGAALETSPLLDSGAMFLQTPQSFQASEEVNTFEETAADEISAYQLELKKQAAVDSVADAQGNVSSLESNALSGETSLDSDTTKRTTMNIDTVVNAPEHATSNTPAPIDRSSAKRKAEDISELNPEEVAQENGISAATAFGAAELNLAEQAPQFRTPVPLSQTVPRPVRRRRLRRVVEVVGIAAFGGAAVMGALIATAPTF</sequence>
<feature type="transmembrane region" description="Helical" evidence="2">
    <location>
        <begin position="750"/>
        <end position="772"/>
    </location>
</feature>
<feature type="compositionally biased region" description="Acidic residues" evidence="1">
    <location>
        <begin position="511"/>
        <end position="523"/>
    </location>
</feature>
<dbReference type="GO" id="GO:0005737">
    <property type="term" value="C:cytoplasm"/>
    <property type="evidence" value="ECO:0007669"/>
    <property type="project" value="TreeGrafter"/>
</dbReference>
<dbReference type="InterPro" id="IPR000253">
    <property type="entry name" value="FHA_dom"/>
</dbReference>
<accession>A0A084ALB8</accession>
<evidence type="ECO:0000259" key="3">
    <source>
        <dbReference type="PROSITE" id="PS50006"/>
    </source>
</evidence>
<feature type="compositionally biased region" description="Basic and acidic residues" evidence="1">
    <location>
        <begin position="299"/>
        <end position="312"/>
    </location>
</feature>
<evidence type="ECO:0000313" key="4">
    <source>
        <dbReference type="EMBL" id="KEY66097.1"/>
    </source>
</evidence>
<dbReference type="Pfam" id="PF00498">
    <property type="entry name" value="FHA"/>
    <property type="match status" value="1"/>
</dbReference>
<dbReference type="InterPro" id="IPR008984">
    <property type="entry name" value="SMAD_FHA_dom_sf"/>
</dbReference>